<evidence type="ECO:0000256" key="9">
    <source>
        <dbReference type="ARBA" id="ARBA00041175"/>
    </source>
</evidence>
<protein>
    <recommendedName>
        <fullName evidence="9">Ascorbate-specific PTS system EIIA component</fullName>
    </recommendedName>
    <alternativeName>
        <fullName evidence="10">Ascorbate-specific phosphotransferase enzyme IIA component</fullName>
    </alternativeName>
</protein>
<dbReference type="GO" id="GO:0016301">
    <property type="term" value="F:kinase activity"/>
    <property type="evidence" value="ECO:0007669"/>
    <property type="project" value="UniProtKB-KW"/>
</dbReference>
<dbReference type="PATRIC" id="fig|1544413.3.peg.2292"/>
<reference evidence="12 13" key="1">
    <citation type="submission" date="2015-10" db="EMBL/GenBank/DDBJ databases">
        <title>Corynebacteirum lowii and Corynebacterium oculi species nova, derived from human clinical disease and and emended description of Corynebacterium mastiditis.</title>
        <authorList>
            <person name="Bernard K."/>
            <person name="Pacheco A.L."/>
            <person name="Mcdougall C."/>
            <person name="Burtx T."/>
            <person name="Weibe D."/>
            <person name="Tyler S."/>
            <person name="Olson A.B."/>
            <person name="Cnockaert M."/>
            <person name="Eguchi H."/>
            <person name="Kuwahara T."/>
            <person name="Nakayama-Imaohji H."/>
            <person name="Boudewijins M."/>
            <person name="Van Hoecke F."/>
            <person name="Bernier A.-M."/>
            <person name="Vandamme P."/>
        </authorList>
    </citation>
    <scope>NUCLEOTIDE SEQUENCE [LARGE SCALE GENOMIC DNA]</scope>
    <source>
        <strain evidence="12 13">NML 130206</strain>
    </source>
</reference>
<keyword evidence="6" id="KW-0598">Phosphotransferase system</keyword>
<comment type="function">
    <text evidence="8">The phosphoenolpyruvate-dependent sugar phosphotransferase system (sugar PTS), a major carbohydrate active transport system, catalyzes the phosphorylation of incoming sugar substrates concomitantly with their translocation across the cell membrane. The enzyme II UlaABC PTS system is involved in ascorbate transport.</text>
</comment>
<dbReference type="GO" id="GO:0009401">
    <property type="term" value="P:phosphoenolpyruvate-dependent sugar phosphotransferase system"/>
    <property type="evidence" value="ECO:0007669"/>
    <property type="project" value="UniProtKB-KW"/>
</dbReference>
<dbReference type="InterPro" id="IPR051351">
    <property type="entry name" value="Ascorbate-PTS_EIIA_comp"/>
</dbReference>
<dbReference type="PANTHER" id="PTHR36203:SF1">
    <property type="entry name" value="ASCORBATE-SPECIFIC PTS SYSTEM EIIA COMPONENT"/>
    <property type="match status" value="1"/>
</dbReference>
<evidence type="ECO:0000256" key="3">
    <source>
        <dbReference type="ARBA" id="ARBA00022490"/>
    </source>
</evidence>
<accession>A0A0Q0YBM9</accession>
<evidence type="ECO:0000313" key="13">
    <source>
        <dbReference type="Proteomes" id="UP000050488"/>
    </source>
</evidence>
<dbReference type="AlphaFoldDB" id="A0A0Q0YBM9"/>
<dbReference type="InterPro" id="IPR016152">
    <property type="entry name" value="PTrfase/Anion_transptr"/>
</dbReference>
<dbReference type="PROSITE" id="PS51094">
    <property type="entry name" value="PTS_EIIA_TYPE_2"/>
    <property type="match status" value="1"/>
</dbReference>
<comment type="caution">
    <text evidence="12">The sequence shown here is derived from an EMBL/GenBank/DDBJ whole genome shotgun (WGS) entry which is preliminary data.</text>
</comment>
<keyword evidence="13" id="KW-1185">Reference proteome</keyword>
<evidence type="ECO:0000256" key="8">
    <source>
        <dbReference type="ARBA" id="ARBA00037387"/>
    </source>
</evidence>
<evidence type="ECO:0000256" key="4">
    <source>
        <dbReference type="ARBA" id="ARBA00022553"/>
    </source>
</evidence>
<keyword evidence="7" id="KW-0418">Kinase</keyword>
<dbReference type="Pfam" id="PF00359">
    <property type="entry name" value="PTS_EIIA_2"/>
    <property type="match status" value="1"/>
</dbReference>
<keyword evidence="3" id="KW-0963">Cytoplasm</keyword>
<evidence type="ECO:0000256" key="10">
    <source>
        <dbReference type="ARBA" id="ARBA00042072"/>
    </source>
</evidence>
<dbReference type="Proteomes" id="UP000050488">
    <property type="component" value="Unassembled WGS sequence"/>
</dbReference>
<proteinExistence type="predicted"/>
<sequence length="89" mass="9382">MLNDPLPRGAVNLRGEARDWRSAIELTGGLFEKAGAITPSYTAAMVQSVEEHGPYIVVAPGFALAHARPSEAVRQTAISWGAPEQPGAV</sequence>
<dbReference type="GO" id="GO:0005737">
    <property type="term" value="C:cytoplasm"/>
    <property type="evidence" value="ECO:0007669"/>
    <property type="project" value="UniProtKB-SubCell"/>
</dbReference>
<evidence type="ECO:0000256" key="2">
    <source>
        <dbReference type="ARBA" id="ARBA00022448"/>
    </source>
</evidence>
<organism evidence="12 13">
    <name type="scientific">Corynebacterium lowii</name>
    <dbReference type="NCBI Taxonomy" id="1544413"/>
    <lineage>
        <taxon>Bacteria</taxon>
        <taxon>Bacillati</taxon>
        <taxon>Actinomycetota</taxon>
        <taxon>Actinomycetes</taxon>
        <taxon>Mycobacteriales</taxon>
        <taxon>Corynebacteriaceae</taxon>
        <taxon>Corynebacterium</taxon>
    </lineage>
</organism>
<comment type="subcellular location">
    <subcellularLocation>
        <location evidence="1">Cytoplasm</location>
    </subcellularLocation>
</comment>
<dbReference type="SUPFAM" id="SSF55804">
    <property type="entry name" value="Phoshotransferase/anion transport protein"/>
    <property type="match status" value="1"/>
</dbReference>
<evidence type="ECO:0000256" key="7">
    <source>
        <dbReference type="ARBA" id="ARBA00022777"/>
    </source>
</evidence>
<evidence type="ECO:0000259" key="11">
    <source>
        <dbReference type="PROSITE" id="PS51094"/>
    </source>
</evidence>
<dbReference type="PANTHER" id="PTHR36203">
    <property type="entry name" value="ASCORBATE-SPECIFIC PTS SYSTEM EIIA COMPONENT"/>
    <property type="match status" value="1"/>
</dbReference>
<evidence type="ECO:0000313" key="12">
    <source>
        <dbReference type="EMBL" id="KQB83408.1"/>
    </source>
</evidence>
<evidence type="ECO:0000256" key="5">
    <source>
        <dbReference type="ARBA" id="ARBA00022679"/>
    </source>
</evidence>
<keyword evidence="5 12" id="KW-0808">Transferase</keyword>
<keyword evidence="4" id="KW-0597">Phosphoprotein</keyword>
<dbReference type="InterPro" id="IPR002178">
    <property type="entry name" value="PTS_EIIA_type-2_dom"/>
</dbReference>
<dbReference type="Gene3D" id="3.40.930.10">
    <property type="entry name" value="Mannitol-specific EII, Chain A"/>
    <property type="match status" value="1"/>
</dbReference>
<evidence type="ECO:0000256" key="6">
    <source>
        <dbReference type="ARBA" id="ARBA00022683"/>
    </source>
</evidence>
<feature type="domain" description="PTS EIIA type-2" evidence="11">
    <location>
        <begin position="4"/>
        <end position="89"/>
    </location>
</feature>
<evidence type="ECO:0000256" key="1">
    <source>
        <dbReference type="ARBA" id="ARBA00004496"/>
    </source>
</evidence>
<dbReference type="EMBL" id="LKEV01000010">
    <property type="protein sequence ID" value="KQB83408.1"/>
    <property type="molecule type" value="Genomic_DNA"/>
</dbReference>
<keyword evidence="2" id="KW-0813">Transport</keyword>
<dbReference type="STRING" id="1544413.Clow_02290"/>
<gene>
    <name evidence="12" type="primary">ulaC</name>
    <name evidence="12" type="ORF">Clow_02290</name>
</gene>
<name>A0A0Q0YBM9_9CORY</name>